<gene>
    <name evidence="1" type="ORF">N2K84_00080</name>
</gene>
<dbReference type="RefSeq" id="WP_282589710.1">
    <property type="nucleotide sequence ID" value="NZ_JAPAAF010000001.1"/>
</dbReference>
<keyword evidence="2" id="KW-1185">Reference proteome</keyword>
<dbReference type="EMBL" id="JAPAAF010000001">
    <property type="protein sequence ID" value="MCW0481105.1"/>
    <property type="molecule type" value="Genomic_DNA"/>
</dbReference>
<evidence type="ECO:0000313" key="1">
    <source>
        <dbReference type="EMBL" id="MCW0481105.1"/>
    </source>
</evidence>
<comment type="caution">
    <text evidence="1">The sequence shown here is derived from an EMBL/GenBank/DDBJ whole genome shotgun (WGS) entry which is preliminary data.</text>
</comment>
<sequence length="219" mass="24368">MATNKTNSEAAVLEQYRVSLENVKNQPTISSLLDEFGYTPEVIAVGESLFANTLQVYTLNKTEDDETSAAYAVFNQKKSELAALYKAHRKKAKVAFRNEPVTLDLLAVSGNLSGAHVKWMETVKKFYAEVSNNTEIKTSLARFKVTDEEISQAISLITEVETARAAYLREVGESEDTTQQKDAAFTKLDVWMSDFYAVAKIALEDHPQLLESLGKSVRS</sequence>
<accession>A0AA41Y8G0</accession>
<dbReference type="AlphaFoldDB" id="A0AA41Y8G0"/>
<organism evidence="1 2">
    <name type="scientific">Gaoshiqia sediminis</name>
    <dbReference type="NCBI Taxonomy" id="2986998"/>
    <lineage>
        <taxon>Bacteria</taxon>
        <taxon>Pseudomonadati</taxon>
        <taxon>Bacteroidota</taxon>
        <taxon>Bacteroidia</taxon>
        <taxon>Marinilabiliales</taxon>
        <taxon>Prolixibacteraceae</taxon>
        <taxon>Gaoshiqia</taxon>
    </lineage>
</organism>
<evidence type="ECO:0000313" key="2">
    <source>
        <dbReference type="Proteomes" id="UP001163821"/>
    </source>
</evidence>
<dbReference type="Proteomes" id="UP001163821">
    <property type="component" value="Unassembled WGS sequence"/>
</dbReference>
<reference evidence="1" key="1">
    <citation type="submission" date="2022-10" db="EMBL/GenBank/DDBJ databases">
        <title>Gaoshiqiia sediminis gen. nov., sp. nov., isolated from coastal sediment.</title>
        <authorList>
            <person name="Yu W.X."/>
            <person name="Mu D.S."/>
            <person name="Du J.Z."/>
            <person name="Liang Y.Q."/>
        </authorList>
    </citation>
    <scope>NUCLEOTIDE SEQUENCE</scope>
    <source>
        <strain evidence="1">A06</strain>
    </source>
</reference>
<protein>
    <submittedName>
        <fullName evidence="1">Uncharacterized protein</fullName>
    </submittedName>
</protein>
<name>A0AA41Y8G0_9BACT</name>
<proteinExistence type="predicted"/>